<dbReference type="GO" id="GO:0032299">
    <property type="term" value="C:ribonuclease H2 complex"/>
    <property type="evidence" value="ECO:0007669"/>
    <property type="project" value="InterPro"/>
</dbReference>
<dbReference type="GO" id="GO:0006401">
    <property type="term" value="P:RNA catabolic process"/>
    <property type="evidence" value="ECO:0007669"/>
    <property type="project" value="TreeGrafter"/>
</dbReference>
<dbReference type="GO" id="GO:0005654">
    <property type="term" value="C:nucleoplasm"/>
    <property type="evidence" value="ECO:0007669"/>
    <property type="project" value="TreeGrafter"/>
</dbReference>
<dbReference type="AlphaFoldDB" id="A0A0L0FGP3"/>
<dbReference type="PANTHER" id="PTHR13383">
    <property type="entry name" value="RIBONUCLEASE H2 SUBUNIT B"/>
    <property type="match status" value="1"/>
</dbReference>
<dbReference type="OrthoDB" id="29098at2759"/>
<feature type="non-terminal residue" evidence="2">
    <location>
        <position position="1"/>
    </location>
</feature>
<keyword evidence="3" id="KW-1185">Reference proteome</keyword>
<evidence type="ECO:0000313" key="2">
    <source>
        <dbReference type="EMBL" id="KNC75947.1"/>
    </source>
</evidence>
<dbReference type="PANTHER" id="PTHR13383:SF11">
    <property type="entry name" value="RIBONUCLEASE H2 SUBUNIT B"/>
    <property type="match status" value="1"/>
</dbReference>
<accession>A0A0L0FGP3</accession>
<dbReference type="EMBL" id="KQ243337">
    <property type="protein sequence ID" value="KNC75947.1"/>
    <property type="molecule type" value="Genomic_DNA"/>
</dbReference>
<dbReference type="Gene3D" id="2.20.25.530">
    <property type="match status" value="1"/>
</dbReference>
<evidence type="ECO:0000313" key="3">
    <source>
        <dbReference type="Proteomes" id="UP000054560"/>
    </source>
</evidence>
<dbReference type="InterPro" id="IPR041195">
    <property type="entry name" value="Rnh202_N"/>
</dbReference>
<dbReference type="Proteomes" id="UP000054560">
    <property type="component" value="Unassembled WGS sequence"/>
</dbReference>
<feature type="domain" description="Rnh202 triple barrel" evidence="1">
    <location>
        <begin position="6"/>
        <end position="75"/>
    </location>
</feature>
<organism evidence="2 3">
    <name type="scientific">Sphaeroforma arctica JP610</name>
    <dbReference type="NCBI Taxonomy" id="667725"/>
    <lineage>
        <taxon>Eukaryota</taxon>
        <taxon>Ichthyosporea</taxon>
        <taxon>Ichthyophonida</taxon>
        <taxon>Sphaeroforma</taxon>
    </lineage>
</organism>
<dbReference type="Pfam" id="PF17745">
    <property type="entry name" value="Ydr279_N"/>
    <property type="match status" value="1"/>
</dbReference>
<dbReference type="InterPro" id="IPR040456">
    <property type="entry name" value="RNase_H2_suB"/>
</dbReference>
<dbReference type="RefSeq" id="XP_014149849.1">
    <property type="nucleotide sequence ID" value="XM_014294374.1"/>
</dbReference>
<dbReference type="STRING" id="667725.A0A0L0FGP3"/>
<gene>
    <name evidence="2" type="ORF">SARC_11539</name>
</gene>
<proteinExistence type="predicted"/>
<name>A0A0L0FGP3_9EUKA</name>
<dbReference type="GeneID" id="25912043"/>
<sequence length="106" mass="11888">RRVFSASAESKNAQIISFPHPRTGDQARCMVSADGKEVFEVGHLNTANTKNMKRSWLVGDSVQKDGSYYVVGRIDPIFLILPVLQQHSTKVNTGYVNPNFSRFIVF</sequence>
<evidence type="ECO:0000259" key="1">
    <source>
        <dbReference type="Pfam" id="PF17745"/>
    </source>
</evidence>
<protein>
    <recommendedName>
        <fullName evidence="1">Rnh202 triple barrel domain-containing protein</fullName>
    </recommendedName>
</protein>
<reference evidence="2 3" key="1">
    <citation type="submission" date="2011-02" db="EMBL/GenBank/DDBJ databases">
        <title>The Genome Sequence of Sphaeroforma arctica JP610.</title>
        <authorList>
            <consortium name="The Broad Institute Genome Sequencing Platform"/>
            <person name="Russ C."/>
            <person name="Cuomo C."/>
            <person name="Young S.K."/>
            <person name="Zeng Q."/>
            <person name="Gargeya S."/>
            <person name="Alvarado L."/>
            <person name="Berlin A."/>
            <person name="Chapman S.B."/>
            <person name="Chen Z."/>
            <person name="Freedman E."/>
            <person name="Gellesch M."/>
            <person name="Goldberg J."/>
            <person name="Griggs A."/>
            <person name="Gujja S."/>
            <person name="Heilman E."/>
            <person name="Heiman D."/>
            <person name="Howarth C."/>
            <person name="Mehta T."/>
            <person name="Neiman D."/>
            <person name="Pearson M."/>
            <person name="Roberts A."/>
            <person name="Saif S."/>
            <person name="Shea T."/>
            <person name="Shenoy N."/>
            <person name="Sisk P."/>
            <person name="Stolte C."/>
            <person name="Sykes S."/>
            <person name="White J."/>
            <person name="Yandava C."/>
            <person name="Burger G."/>
            <person name="Gray M.W."/>
            <person name="Holland P.W.H."/>
            <person name="King N."/>
            <person name="Lang F.B.F."/>
            <person name="Roger A.J."/>
            <person name="Ruiz-Trillo I."/>
            <person name="Haas B."/>
            <person name="Nusbaum C."/>
            <person name="Birren B."/>
        </authorList>
    </citation>
    <scope>NUCLEOTIDE SEQUENCE [LARGE SCALE GENOMIC DNA]</scope>
    <source>
        <strain evidence="2 3">JP610</strain>
    </source>
</reference>